<organism evidence="2 3">
    <name type="scientific">Anaerosphaera multitolerans</name>
    <dbReference type="NCBI Taxonomy" id="2487351"/>
    <lineage>
        <taxon>Bacteria</taxon>
        <taxon>Bacillati</taxon>
        <taxon>Bacillota</taxon>
        <taxon>Tissierellia</taxon>
        <taxon>Tissierellales</taxon>
        <taxon>Peptoniphilaceae</taxon>
        <taxon>Anaerosphaera</taxon>
    </lineage>
</organism>
<sequence length="64" mass="7508">MEVRRRKVKDTKYFIKRGWLFIDDKPVWNIKNFLKAVFIIFAHVILSFIAINGALIGLENMVGI</sequence>
<keyword evidence="1" id="KW-1133">Transmembrane helix</keyword>
<evidence type="ECO:0000256" key="1">
    <source>
        <dbReference type="SAM" id="Phobius"/>
    </source>
</evidence>
<dbReference type="AlphaFoldDB" id="A0A437S794"/>
<comment type="caution">
    <text evidence="2">The sequence shown here is derived from an EMBL/GenBank/DDBJ whole genome shotgun (WGS) entry which is preliminary data.</text>
</comment>
<feature type="transmembrane region" description="Helical" evidence="1">
    <location>
        <begin position="36"/>
        <end position="58"/>
    </location>
</feature>
<protein>
    <submittedName>
        <fullName evidence="2">Uncharacterized protein</fullName>
    </submittedName>
</protein>
<name>A0A437S794_9FIRM</name>
<proteinExistence type="predicted"/>
<dbReference type="RefSeq" id="WP_127724247.1">
    <property type="nucleotide sequence ID" value="NZ_RLIH01000005.1"/>
</dbReference>
<keyword evidence="3" id="KW-1185">Reference proteome</keyword>
<evidence type="ECO:0000313" key="2">
    <source>
        <dbReference type="EMBL" id="RVU54864.1"/>
    </source>
</evidence>
<dbReference type="EMBL" id="RLIH01000005">
    <property type="protein sequence ID" value="RVU54864.1"/>
    <property type="molecule type" value="Genomic_DNA"/>
</dbReference>
<dbReference type="Proteomes" id="UP000288812">
    <property type="component" value="Unassembled WGS sequence"/>
</dbReference>
<keyword evidence="1" id="KW-0472">Membrane</keyword>
<keyword evidence="1" id="KW-0812">Transmembrane</keyword>
<accession>A0A437S794</accession>
<gene>
    <name evidence="2" type="ORF">EF514_04565</name>
</gene>
<evidence type="ECO:0000313" key="3">
    <source>
        <dbReference type="Proteomes" id="UP000288812"/>
    </source>
</evidence>
<reference evidence="2 3" key="1">
    <citation type="submission" date="2018-11" db="EMBL/GenBank/DDBJ databases">
        <title>Genome sequencing and assembly of Anaerosphaera sp. nov., GS7-6-2.</title>
        <authorList>
            <person name="Rettenmaier R."/>
            <person name="Liebl W."/>
            <person name="Zverlov V."/>
        </authorList>
    </citation>
    <scope>NUCLEOTIDE SEQUENCE [LARGE SCALE GENOMIC DNA]</scope>
    <source>
        <strain evidence="2 3">GS7-6-2</strain>
    </source>
</reference>